<dbReference type="InterPro" id="IPR003616">
    <property type="entry name" value="Post-SET_dom"/>
</dbReference>
<gene>
    <name evidence="20" type="primary">SET1</name>
    <name evidence="20" type="ORF">CAAN4_C05644</name>
</gene>
<evidence type="ECO:0000313" key="20">
    <source>
        <dbReference type="EMBL" id="CAK7900081.1"/>
    </source>
</evidence>
<reference evidence="20 21" key="1">
    <citation type="submission" date="2024-01" db="EMBL/GenBank/DDBJ databases">
        <authorList>
            <consortium name="Genoscope - CEA"/>
            <person name="William W."/>
        </authorList>
    </citation>
    <scope>NUCLEOTIDE SEQUENCE [LARGE SCALE GENOMIC DNA]</scope>
    <source>
        <strain evidence="20 21">29B2s-10</strain>
    </source>
</reference>
<comment type="subcellular location">
    <subcellularLocation>
        <location evidence="2">Chromosome</location>
    </subcellularLocation>
    <subcellularLocation>
        <location evidence="1 14">Nucleus</location>
    </subcellularLocation>
</comment>
<dbReference type="SUPFAM" id="SSF82199">
    <property type="entry name" value="SET domain"/>
    <property type="match status" value="1"/>
</dbReference>
<comment type="catalytic activity">
    <reaction evidence="13">
        <text>N(6),N(6)-dimethyl-L-lysyl(4)-[histone H3] + S-adenosyl-L-methionine = N(6),N(6),N(6)-trimethyl-L-lysyl(4)-[histone H3] + S-adenosyl-L-homocysteine + H(+)</text>
        <dbReference type="Rhea" id="RHEA:60272"/>
        <dbReference type="Rhea" id="RHEA-COMP:15537"/>
        <dbReference type="Rhea" id="RHEA-COMP:15540"/>
        <dbReference type="ChEBI" id="CHEBI:15378"/>
        <dbReference type="ChEBI" id="CHEBI:57856"/>
        <dbReference type="ChEBI" id="CHEBI:59789"/>
        <dbReference type="ChEBI" id="CHEBI:61961"/>
        <dbReference type="ChEBI" id="CHEBI:61976"/>
    </reaction>
</comment>
<keyword evidence="15" id="KW-0694">RNA-binding</keyword>
<dbReference type="EC" id="2.1.1.354" evidence="3 14"/>
<dbReference type="Pfam" id="PF00856">
    <property type="entry name" value="SET"/>
    <property type="match status" value="1"/>
</dbReference>
<feature type="domain" description="Post-SET" evidence="19">
    <location>
        <begin position="1115"/>
        <end position="1131"/>
    </location>
</feature>
<evidence type="ECO:0000256" key="8">
    <source>
        <dbReference type="ARBA" id="ARBA00022691"/>
    </source>
</evidence>
<evidence type="ECO:0000313" key="21">
    <source>
        <dbReference type="Proteomes" id="UP001497600"/>
    </source>
</evidence>
<feature type="compositionally biased region" description="Basic and acidic residues" evidence="16">
    <location>
        <begin position="1"/>
        <end position="20"/>
    </location>
</feature>
<feature type="compositionally biased region" description="Low complexity" evidence="16">
    <location>
        <begin position="369"/>
        <end position="384"/>
    </location>
</feature>
<dbReference type="InterPro" id="IPR001214">
    <property type="entry name" value="SET_dom"/>
</dbReference>
<dbReference type="InterPro" id="IPR035979">
    <property type="entry name" value="RBD_domain_sf"/>
</dbReference>
<dbReference type="Pfam" id="PF21569">
    <property type="entry name" value="SET1_RBD"/>
    <property type="match status" value="1"/>
</dbReference>
<comment type="catalytic activity">
    <reaction evidence="11 14">
        <text>L-lysyl(4)-[histone H3] + 3 S-adenosyl-L-methionine = N(6),N(6),N(6)-trimethyl-L-lysyl(4)-[histone H3] + 3 S-adenosyl-L-homocysteine + 3 H(+)</text>
        <dbReference type="Rhea" id="RHEA:60260"/>
        <dbReference type="Rhea" id="RHEA-COMP:15537"/>
        <dbReference type="Rhea" id="RHEA-COMP:15547"/>
        <dbReference type="ChEBI" id="CHEBI:15378"/>
        <dbReference type="ChEBI" id="CHEBI:29969"/>
        <dbReference type="ChEBI" id="CHEBI:57856"/>
        <dbReference type="ChEBI" id="CHEBI:59789"/>
        <dbReference type="ChEBI" id="CHEBI:61961"/>
        <dbReference type="EC" id="2.1.1.354"/>
    </reaction>
</comment>
<dbReference type="InterPro" id="IPR024657">
    <property type="entry name" value="COMPASS_Set1_N-SET"/>
</dbReference>
<dbReference type="PROSITE" id="PS50868">
    <property type="entry name" value="POST_SET"/>
    <property type="match status" value="1"/>
</dbReference>
<evidence type="ECO:0000256" key="7">
    <source>
        <dbReference type="ARBA" id="ARBA00022679"/>
    </source>
</evidence>
<feature type="compositionally biased region" description="Basic and acidic residues" evidence="16">
    <location>
        <begin position="356"/>
        <end position="368"/>
    </location>
</feature>
<feature type="compositionally biased region" description="Low complexity" evidence="16">
    <location>
        <begin position="73"/>
        <end position="86"/>
    </location>
</feature>
<feature type="region of interest" description="Disordered" evidence="16">
    <location>
        <begin position="870"/>
        <end position="945"/>
    </location>
</feature>
<evidence type="ECO:0000256" key="6">
    <source>
        <dbReference type="ARBA" id="ARBA00022603"/>
    </source>
</evidence>
<evidence type="ECO:0000256" key="16">
    <source>
        <dbReference type="SAM" id="MobiDB-lite"/>
    </source>
</evidence>
<dbReference type="PROSITE" id="PS50280">
    <property type="entry name" value="SET"/>
    <property type="match status" value="1"/>
</dbReference>
<dbReference type="InterPro" id="IPR017111">
    <property type="entry name" value="Set1_fungi"/>
</dbReference>
<evidence type="ECO:0000256" key="13">
    <source>
        <dbReference type="ARBA" id="ARBA00049129"/>
    </source>
</evidence>
<feature type="region of interest" description="Disordered" evidence="16">
    <location>
        <begin position="356"/>
        <end position="396"/>
    </location>
</feature>
<feature type="compositionally biased region" description="Low complexity" evidence="16">
    <location>
        <begin position="903"/>
        <end position="945"/>
    </location>
</feature>
<dbReference type="EMBL" id="OZ004255">
    <property type="protein sequence ID" value="CAK7900081.1"/>
    <property type="molecule type" value="Genomic_DNA"/>
</dbReference>
<evidence type="ECO:0000256" key="3">
    <source>
        <dbReference type="ARBA" id="ARBA00012182"/>
    </source>
</evidence>
<name>A0ABP0EBP4_9ASCO</name>
<keyword evidence="8 14" id="KW-0949">S-adenosyl-L-methionine</keyword>
<comment type="catalytic activity">
    <reaction evidence="12">
        <text>N(6)-methyl-L-lysyl(4)-[histone H3] + S-adenosyl-L-methionine = N(6),N(6)-dimethyl-L-lysyl(4)-[histone H3] + S-adenosyl-L-homocysteine + H(+)</text>
        <dbReference type="Rhea" id="RHEA:60268"/>
        <dbReference type="Rhea" id="RHEA-COMP:15540"/>
        <dbReference type="Rhea" id="RHEA-COMP:15543"/>
        <dbReference type="ChEBI" id="CHEBI:15378"/>
        <dbReference type="ChEBI" id="CHEBI:57856"/>
        <dbReference type="ChEBI" id="CHEBI:59789"/>
        <dbReference type="ChEBI" id="CHEBI:61929"/>
        <dbReference type="ChEBI" id="CHEBI:61976"/>
    </reaction>
</comment>
<feature type="compositionally biased region" description="Polar residues" evidence="16">
    <location>
        <begin position="387"/>
        <end position="396"/>
    </location>
</feature>
<protein>
    <recommendedName>
        <fullName evidence="4 14">Histone-lysine N-methyltransferase, H3 lysine-4 specific</fullName>
        <ecNumber evidence="3 14">2.1.1.354</ecNumber>
    </recommendedName>
</protein>
<evidence type="ECO:0000256" key="14">
    <source>
        <dbReference type="PIRNR" id="PIRNR037104"/>
    </source>
</evidence>
<dbReference type="SMART" id="SM01291">
    <property type="entry name" value="N-SET"/>
    <property type="match status" value="1"/>
</dbReference>
<feature type="compositionally biased region" description="Acidic residues" evidence="16">
    <location>
        <begin position="730"/>
        <end position="751"/>
    </location>
</feature>
<dbReference type="SMART" id="SM00317">
    <property type="entry name" value="SET"/>
    <property type="match status" value="1"/>
</dbReference>
<comment type="subunit">
    <text evidence="14">Component of the COMPASS (Set1C) complex.</text>
</comment>
<dbReference type="Gene3D" id="2.170.270.10">
    <property type="entry name" value="SET domain"/>
    <property type="match status" value="1"/>
</dbReference>
<evidence type="ECO:0000259" key="18">
    <source>
        <dbReference type="PROSITE" id="PS50280"/>
    </source>
</evidence>
<evidence type="ECO:0000259" key="19">
    <source>
        <dbReference type="PROSITE" id="PS50868"/>
    </source>
</evidence>
<dbReference type="InterPro" id="IPR000504">
    <property type="entry name" value="RRM_dom"/>
</dbReference>
<dbReference type="InterPro" id="IPR046341">
    <property type="entry name" value="SET_dom_sf"/>
</dbReference>
<dbReference type="SUPFAM" id="SSF54928">
    <property type="entry name" value="RNA-binding domain, RBD"/>
    <property type="match status" value="1"/>
</dbReference>
<keyword evidence="9 14" id="KW-0156">Chromatin regulator</keyword>
<evidence type="ECO:0000256" key="9">
    <source>
        <dbReference type="ARBA" id="ARBA00022853"/>
    </source>
</evidence>
<evidence type="ECO:0000256" key="4">
    <source>
        <dbReference type="ARBA" id="ARBA00015839"/>
    </source>
</evidence>
<feature type="compositionally biased region" description="Basic and acidic residues" evidence="16">
    <location>
        <begin position="711"/>
        <end position="728"/>
    </location>
</feature>
<evidence type="ECO:0000256" key="15">
    <source>
        <dbReference type="PROSITE-ProRule" id="PRU00176"/>
    </source>
</evidence>
<dbReference type="Pfam" id="PF11767">
    <property type="entry name" value="SET_assoc"/>
    <property type="match status" value="1"/>
</dbReference>
<keyword evidence="10 14" id="KW-0539">Nucleus</keyword>
<evidence type="ECO:0000256" key="11">
    <source>
        <dbReference type="ARBA" id="ARBA00047571"/>
    </source>
</evidence>
<dbReference type="Pfam" id="PF11764">
    <property type="entry name" value="N-SET"/>
    <property type="match status" value="1"/>
</dbReference>
<feature type="compositionally biased region" description="Basic residues" evidence="16">
    <location>
        <begin position="682"/>
        <end position="694"/>
    </location>
</feature>
<evidence type="ECO:0000256" key="2">
    <source>
        <dbReference type="ARBA" id="ARBA00004286"/>
    </source>
</evidence>
<feature type="domain" description="SET" evidence="18">
    <location>
        <begin position="989"/>
        <end position="1106"/>
    </location>
</feature>
<dbReference type="Proteomes" id="UP001497600">
    <property type="component" value="Chromosome C"/>
</dbReference>
<organism evidence="20 21">
    <name type="scientific">[Candida] anglica</name>
    <dbReference type="NCBI Taxonomy" id="148631"/>
    <lineage>
        <taxon>Eukaryota</taxon>
        <taxon>Fungi</taxon>
        <taxon>Dikarya</taxon>
        <taxon>Ascomycota</taxon>
        <taxon>Saccharomycotina</taxon>
        <taxon>Pichiomycetes</taxon>
        <taxon>Debaryomycetaceae</taxon>
        <taxon>Kurtzmaniella</taxon>
    </lineage>
</organism>
<evidence type="ECO:0000256" key="10">
    <source>
        <dbReference type="ARBA" id="ARBA00023242"/>
    </source>
</evidence>
<dbReference type="SMART" id="SM00508">
    <property type="entry name" value="PostSET"/>
    <property type="match status" value="1"/>
</dbReference>
<keyword evidence="6 14" id="KW-0489">Methyltransferase</keyword>
<feature type="region of interest" description="Disordered" evidence="16">
    <location>
        <begin position="1"/>
        <end position="103"/>
    </location>
</feature>
<feature type="compositionally biased region" description="Basic and acidic residues" evidence="16">
    <location>
        <begin position="620"/>
        <end position="630"/>
    </location>
</feature>
<comment type="function">
    <text evidence="14">Catalytic component of the COMPASS (Set1C) complex that specifically mono-, di- and trimethylates histone H3 to form H3K4me1/2/3. COMPASS recognizes ubiquitinated H2B on one face of the nucleosome which stimulates the methylation of H3 on the opposing face.</text>
</comment>
<dbReference type="InterPro" id="IPR012677">
    <property type="entry name" value="Nucleotide-bd_a/b_plait_sf"/>
</dbReference>
<keyword evidence="7 14" id="KW-0808">Transferase</keyword>
<feature type="compositionally biased region" description="Low complexity" evidence="16">
    <location>
        <begin position="36"/>
        <end position="64"/>
    </location>
</feature>
<evidence type="ECO:0000256" key="5">
    <source>
        <dbReference type="ARBA" id="ARBA00022454"/>
    </source>
</evidence>
<feature type="compositionally biased region" description="Basic and acidic residues" evidence="16">
    <location>
        <begin position="574"/>
        <end position="598"/>
    </location>
</feature>
<dbReference type="InterPro" id="IPR048669">
    <property type="entry name" value="SET1_RBD"/>
</dbReference>
<feature type="compositionally biased region" description="Acidic residues" evidence="16">
    <location>
        <begin position="649"/>
        <end position="660"/>
    </location>
</feature>
<feature type="compositionally biased region" description="Basic and acidic residues" evidence="16">
    <location>
        <begin position="671"/>
        <end position="681"/>
    </location>
</feature>
<evidence type="ECO:0000259" key="17">
    <source>
        <dbReference type="PROSITE" id="PS50102"/>
    </source>
</evidence>
<evidence type="ECO:0000256" key="12">
    <source>
        <dbReference type="ARBA" id="ARBA00047583"/>
    </source>
</evidence>
<dbReference type="InterPro" id="IPR024636">
    <property type="entry name" value="SET_assoc"/>
</dbReference>
<dbReference type="PANTHER" id="PTHR45814:SF2">
    <property type="entry name" value="HISTONE-LYSINE N-METHYLTRANSFERASE SETD1"/>
    <property type="match status" value="1"/>
</dbReference>
<dbReference type="InterPro" id="IPR044570">
    <property type="entry name" value="Set1-like"/>
</dbReference>
<feature type="region of interest" description="Disordered" evidence="16">
    <location>
        <begin position="142"/>
        <end position="171"/>
    </location>
</feature>
<feature type="domain" description="RRM" evidence="17">
    <location>
        <begin position="216"/>
        <end position="314"/>
    </location>
</feature>
<proteinExistence type="predicted"/>
<sequence length="1131" mass="129282">MSGKRPWQERKGRWRDDYQGRGHSGYNQSQYEDEYYTNSYSNSYTNSYSNSYTNSDSRSKYSSSRSHESPPMTTNSTTTGTTTPVVTKKRDGTNPRTGENPNDLKLGKLIIHRDIQAQIGWEHRPVDPRKNYKVIYDPELDKSLSKSERKSKQKKFRFNGEGANDSVVEDPRKNLPGGLATYFTKPNKRSKKFPFKQLPQARFVYDKDSLGPPPATEIIIWDLPSTTSEIYITNFFKSYGGPIRDLKFYNDPVNAVPLGIATFKFQGPIEKSSRLAKKLVQTVKQARMQIDGVELRIALDEDDGKILKEKLSRATKKMEGIRREAEAVKAAELAKARVAARMEAERLAKIEQEKRKREQAEAQAREQARIQQQKQQQQQQQKEINSSKRSSLGSKYLPNTTITSIRHNNEVIPGVFLPRDLNKYIKDRPFILIHDKYAPTRKIMSQDIKKTLNKYDWTRVLSDKTGFYVVFNSIDECERCFQNEDGRRFYEYRLFMEMAIPEGYVVYGENETTSHGNNIVAENDPIEEASNMLIKEFQMFLTKDIRERIIAPAVFDLLSHDKYPHLMEELKAEEAASKARDADKRAEEAAKRAEELAKRAAQMPKPVKIERKQPILPSFRKKEGISDNKRKSLSKKKAQHIPMQHALNYDDDSEDSEDEDSSRSSTPVPPTKRERIDEVGKVKKPLKKKAKTSLHKSFLYDSESSSDETTEVPKVKEEQDLEESKSQQDEAIEEEMEDVEGEVEEEEKEDMDDIDYSGFAERYQPTLDRPRTVYSEDSYIGRNLDLKALQSIIKDDEDLEIARKVLAQTTEPANLKNLEYWAWKQTNDLSSKIQVPEISDSIDLAGPLDARLQNKTGAFKSEGYHKIPDVDKNEYLPHRRRVHKPLKTIQHEDEDMGVDDSEGNNSNNYNTAGGNNSNSNGGGNSNNTSNNNNNNNSSGNNTSNSALLQSSRVNRANNRRFVADISAQKQMLGSETDILNLNALTKRKKPVSFARSAIHNWGLYALEPIAAKEMIIEYVGESIRQQVAEHREKSYLKTGIGSSYLFRVDENTVIDATKKGGIARFINHCCNPSCTAKIIKVEGKKRIVIYALRDVNANEELTYDYKFERETNDEERIRCLCGAPGCKGWLN</sequence>
<dbReference type="Gene3D" id="3.30.70.330">
    <property type="match status" value="1"/>
</dbReference>
<dbReference type="PROSITE" id="PS50102">
    <property type="entry name" value="RRM"/>
    <property type="match status" value="1"/>
</dbReference>
<feature type="compositionally biased region" description="Acidic residues" evidence="16">
    <location>
        <begin position="892"/>
        <end position="902"/>
    </location>
</feature>
<keyword evidence="5 14" id="KW-0158">Chromosome</keyword>
<keyword evidence="21" id="KW-1185">Reference proteome</keyword>
<dbReference type="PANTHER" id="PTHR45814">
    <property type="entry name" value="HISTONE-LYSINE N-METHYLTRANSFERASE SETD1"/>
    <property type="match status" value="1"/>
</dbReference>
<dbReference type="PIRSF" id="PIRSF037104">
    <property type="entry name" value="Histone_H3-K4_mtfrase_Set1_fun"/>
    <property type="match status" value="1"/>
</dbReference>
<evidence type="ECO:0000256" key="1">
    <source>
        <dbReference type="ARBA" id="ARBA00004123"/>
    </source>
</evidence>
<accession>A0ABP0EBP4</accession>
<dbReference type="PROSITE" id="PS51572">
    <property type="entry name" value="SAM_MT43_1"/>
    <property type="match status" value="1"/>
</dbReference>
<feature type="region of interest" description="Disordered" evidence="16">
    <location>
        <begin position="574"/>
        <end position="751"/>
    </location>
</feature>